<protein>
    <submittedName>
        <fullName evidence="1">ABC-type glycerol-3-phosphate transport system, substrate-binding protein</fullName>
    </submittedName>
</protein>
<dbReference type="PANTHER" id="PTHR43649:SF16">
    <property type="entry name" value="SUGAR-BINDING LIPOPROTEIN"/>
    <property type="match status" value="1"/>
</dbReference>
<dbReference type="STRING" id="394193.SAMN04489732_12211"/>
<evidence type="ECO:0000313" key="2">
    <source>
        <dbReference type="Proteomes" id="UP000198582"/>
    </source>
</evidence>
<organism evidence="1 2">
    <name type="scientific">Amycolatopsis saalfeldensis</name>
    <dbReference type="NCBI Taxonomy" id="394193"/>
    <lineage>
        <taxon>Bacteria</taxon>
        <taxon>Bacillati</taxon>
        <taxon>Actinomycetota</taxon>
        <taxon>Actinomycetes</taxon>
        <taxon>Pseudonocardiales</taxon>
        <taxon>Pseudonocardiaceae</taxon>
        <taxon>Amycolatopsis</taxon>
    </lineage>
</organism>
<dbReference type="SUPFAM" id="SSF53850">
    <property type="entry name" value="Periplasmic binding protein-like II"/>
    <property type="match status" value="1"/>
</dbReference>
<dbReference type="InterPro" id="IPR050490">
    <property type="entry name" value="Bact_solute-bd_prot1"/>
</dbReference>
<proteinExistence type="predicted"/>
<dbReference type="Proteomes" id="UP000198582">
    <property type="component" value="Unassembled WGS sequence"/>
</dbReference>
<sequence>MSSPWSRAPWSSTPTARRTPRTVLALLTAGGLAVSLAACGGGTDSGAAGGKVQITVTGQPPQTQPFERKVFDADVAEFEASHPNIDIVPHEGFMDPKTFSAKLAGGQLEDVYYVYFTDPAQIIARHQAADITEAAKSVPHVNDIQPQLLDNFRDAGGKLYGLPTANYTMGLVYNRKLFQQAGLNPDQPPTTWDEVRADAKKISALGNGVVGYADYSKNNQGGWHMTGWLYSMGGDVARKDGDKWVADFDNAKGRAALNYLHEMRWDDNSMGSKQLLQDVDVQQLMGAGQLGMYMAAPDNVPVLVKQFNGKYEDYGIAGMPGGQGTLLGGEGYMINPKASAAKVKAGLEWIQWKYLNPDRFDKHVKQYADGQQPVGLPTEPTPDIWQGTVRDQQLAAKKKYANVPAQNYQAYVDTANRIKGSIEPPNAQQIYAALDSVMQAVLTDRNANVDQLLSSATSKVNSALAQVK</sequence>
<dbReference type="Gene3D" id="3.40.190.10">
    <property type="entry name" value="Periplasmic binding protein-like II"/>
    <property type="match status" value="1"/>
</dbReference>
<dbReference type="EMBL" id="FOEF01000022">
    <property type="protein sequence ID" value="SEP52726.1"/>
    <property type="molecule type" value="Genomic_DNA"/>
</dbReference>
<dbReference type="Pfam" id="PF01547">
    <property type="entry name" value="SBP_bac_1"/>
    <property type="match status" value="1"/>
</dbReference>
<name>A0A1H8YKP7_9PSEU</name>
<dbReference type="AlphaFoldDB" id="A0A1H8YKP7"/>
<evidence type="ECO:0000313" key="1">
    <source>
        <dbReference type="EMBL" id="SEP52726.1"/>
    </source>
</evidence>
<dbReference type="OrthoDB" id="2644341at2"/>
<keyword evidence="2" id="KW-1185">Reference proteome</keyword>
<dbReference type="InterPro" id="IPR006059">
    <property type="entry name" value="SBP"/>
</dbReference>
<reference evidence="1 2" key="1">
    <citation type="submission" date="2016-10" db="EMBL/GenBank/DDBJ databases">
        <authorList>
            <person name="de Groot N.N."/>
        </authorList>
    </citation>
    <scope>NUCLEOTIDE SEQUENCE [LARGE SCALE GENOMIC DNA]</scope>
    <source>
        <strain evidence="1 2">DSM 44993</strain>
    </source>
</reference>
<dbReference type="PANTHER" id="PTHR43649">
    <property type="entry name" value="ARABINOSE-BINDING PROTEIN-RELATED"/>
    <property type="match status" value="1"/>
</dbReference>
<gene>
    <name evidence="1" type="ORF">SAMN04489732_12211</name>
</gene>
<accession>A0A1H8YKP7</accession>
<dbReference type="RefSeq" id="WP_091626509.1">
    <property type="nucleotide sequence ID" value="NZ_FOEF01000022.1"/>
</dbReference>